<evidence type="ECO:0000313" key="4">
    <source>
        <dbReference type="Proteomes" id="UP000249645"/>
    </source>
</evidence>
<name>A0A2W5H2G2_9SPHI</name>
<comment type="caution">
    <text evidence="3">The sequence shown here is derived from an EMBL/GenBank/DDBJ whole genome shotgun (WGS) entry which is preliminary data.</text>
</comment>
<evidence type="ECO:0000259" key="2">
    <source>
        <dbReference type="Pfam" id="PF13439"/>
    </source>
</evidence>
<dbReference type="InterPro" id="IPR001296">
    <property type="entry name" value="Glyco_trans_1"/>
</dbReference>
<dbReference type="EMBL" id="QFOI01000009">
    <property type="protein sequence ID" value="PZP52236.1"/>
    <property type="molecule type" value="Genomic_DNA"/>
</dbReference>
<dbReference type="InterPro" id="IPR050194">
    <property type="entry name" value="Glycosyltransferase_grp1"/>
</dbReference>
<dbReference type="Pfam" id="PF00534">
    <property type="entry name" value="Glycos_transf_1"/>
    <property type="match status" value="1"/>
</dbReference>
<evidence type="ECO:0000313" key="3">
    <source>
        <dbReference type="EMBL" id="PZP52236.1"/>
    </source>
</evidence>
<dbReference type="PANTHER" id="PTHR45947">
    <property type="entry name" value="SULFOQUINOVOSYL TRANSFERASE SQD2"/>
    <property type="match status" value="1"/>
</dbReference>
<dbReference type="Gene3D" id="3.40.50.2000">
    <property type="entry name" value="Glycogen Phosphorylase B"/>
    <property type="match status" value="2"/>
</dbReference>
<dbReference type="GO" id="GO:0016757">
    <property type="term" value="F:glycosyltransferase activity"/>
    <property type="evidence" value="ECO:0007669"/>
    <property type="project" value="InterPro"/>
</dbReference>
<accession>A0A2W5H2G2</accession>
<protein>
    <recommendedName>
        <fullName evidence="5">Glycosyl transferase group 1</fullName>
    </recommendedName>
</protein>
<feature type="domain" description="Glycosyl transferase family 1" evidence="1">
    <location>
        <begin position="208"/>
        <end position="357"/>
    </location>
</feature>
<proteinExistence type="predicted"/>
<reference evidence="3 4" key="1">
    <citation type="submission" date="2017-11" db="EMBL/GenBank/DDBJ databases">
        <title>Infants hospitalized years apart are colonized by the same room-sourced microbial strains.</title>
        <authorList>
            <person name="Brooks B."/>
            <person name="Olm M.R."/>
            <person name="Firek B.A."/>
            <person name="Baker R."/>
            <person name="Thomas B.C."/>
            <person name="Morowitz M.J."/>
            <person name="Banfield J.F."/>
        </authorList>
    </citation>
    <scope>NUCLEOTIDE SEQUENCE [LARGE SCALE GENOMIC DNA]</scope>
    <source>
        <strain evidence="3">S2_009_000_R2_76</strain>
    </source>
</reference>
<organism evidence="3 4">
    <name type="scientific">Pseudopedobacter saltans</name>
    <dbReference type="NCBI Taxonomy" id="151895"/>
    <lineage>
        <taxon>Bacteria</taxon>
        <taxon>Pseudomonadati</taxon>
        <taxon>Bacteroidota</taxon>
        <taxon>Sphingobacteriia</taxon>
        <taxon>Sphingobacteriales</taxon>
        <taxon>Sphingobacteriaceae</taxon>
        <taxon>Pseudopedobacter</taxon>
    </lineage>
</organism>
<evidence type="ECO:0008006" key="5">
    <source>
        <dbReference type="Google" id="ProtNLM"/>
    </source>
</evidence>
<gene>
    <name evidence="3" type="ORF">DI598_01270</name>
</gene>
<feature type="domain" description="Glycosyltransferase subfamily 4-like N-terminal" evidence="2">
    <location>
        <begin position="79"/>
        <end position="205"/>
    </location>
</feature>
<evidence type="ECO:0000259" key="1">
    <source>
        <dbReference type="Pfam" id="PF00534"/>
    </source>
</evidence>
<sequence>MNHLDKRINALWLCSWYPDKMQPQNGDFIQRHAQATSLFSNVNVIHVAPTSPSFMQGQKVLIETTNAENLTENILYYEKKKNTFLHRGKSVLQSFFQYRKWVKKHFQTNGKPDIVHLNVGWRDGIVALWIKRTYNIPFVLTEHWTFYHEEGGRRYRNTSFLFRYLTKKILKEASYILPVSNHLGKVLNDIYPNPHMKTVNNVVDTHIFHFEERKTNSKFRFLHVSSNHPLKNVGLIVKAFNEIHKAFPETELYIVGGEKLEMEQQYGISDGIILTSTLPYNEVAQYMQSSDCFLLFSSSENQPCVLLESLCCGLPIISSNVGGIGEIIDSNNGALIVAGDVKQLVSQMSYMINHNIQYPKYQISKNAASEYSYEKIGSDINDIYQTVLSDYLPKES</sequence>
<dbReference type="Pfam" id="PF13439">
    <property type="entry name" value="Glyco_transf_4"/>
    <property type="match status" value="1"/>
</dbReference>
<dbReference type="SUPFAM" id="SSF53756">
    <property type="entry name" value="UDP-Glycosyltransferase/glycogen phosphorylase"/>
    <property type="match status" value="1"/>
</dbReference>
<dbReference type="AlphaFoldDB" id="A0A2W5H2G2"/>
<dbReference type="PANTHER" id="PTHR45947:SF15">
    <property type="entry name" value="TEICHURONIC ACID BIOSYNTHESIS GLYCOSYLTRANSFERASE TUAC-RELATED"/>
    <property type="match status" value="1"/>
</dbReference>
<dbReference type="Proteomes" id="UP000249645">
    <property type="component" value="Unassembled WGS sequence"/>
</dbReference>
<dbReference type="InterPro" id="IPR028098">
    <property type="entry name" value="Glyco_trans_4-like_N"/>
</dbReference>